<feature type="transmembrane region" description="Helical" evidence="1">
    <location>
        <begin position="86"/>
        <end position="107"/>
    </location>
</feature>
<dbReference type="RefSeq" id="WP_107392792.1">
    <property type="nucleotide sequence ID" value="NZ_JAHCOE010000002.1"/>
</dbReference>
<evidence type="ECO:0000313" key="4">
    <source>
        <dbReference type="Proteomes" id="UP000242694"/>
    </source>
</evidence>
<name>A0ABX5IEU2_9STAP</name>
<keyword evidence="3" id="KW-0378">Hydrolase</keyword>
<feature type="transmembrane region" description="Helical" evidence="1">
    <location>
        <begin position="171"/>
        <end position="194"/>
    </location>
</feature>
<feature type="domain" description="CAAX prenyl protease 2/Lysostaphin resistance protein A-like" evidence="2">
    <location>
        <begin position="86"/>
        <end position="184"/>
    </location>
</feature>
<evidence type="ECO:0000313" key="3">
    <source>
        <dbReference type="EMBL" id="PTH13041.1"/>
    </source>
</evidence>
<organism evidence="3 4">
    <name type="scientific">Staphylococcus auricularis</name>
    <dbReference type="NCBI Taxonomy" id="29379"/>
    <lineage>
        <taxon>Bacteria</taxon>
        <taxon>Bacillati</taxon>
        <taxon>Bacillota</taxon>
        <taxon>Bacilli</taxon>
        <taxon>Bacillales</taxon>
        <taxon>Staphylococcaceae</taxon>
        <taxon>Staphylococcus</taxon>
    </lineage>
</organism>
<reference evidence="3 4" key="1">
    <citation type="journal article" date="2016" name="Front. Microbiol.">
        <title>Comprehensive Phylogenetic Analysis of Bovine Non-aureus Staphylococci Species Based on Whole-Genome Sequencing.</title>
        <authorList>
            <person name="Naushad S."/>
            <person name="Barkema H.W."/>
            <person name="Luby C."/>
            <person name="Condas L.A."/>
            <person name="Nobrega D.B."/>
            <person name="Carson D.A."/>
            <person name="De Buck J."/>
        </authorList>
    </citation>
    <scope>NUCLEOTIDE SEQUENCE [LARGE SCALE GENOMIC DNA]</scope>
    <source>
        <strain evidence="3 4">SNUC 993</strain>
    </source>
</reference>
<dbReference type="GO" id="GO:0008237">
    <property type="term" value="F:metallopeptidase activity"/>
    <property type="evidence" value="ECO:0007669"/>
    <property type="project" value="UniProtKB-KW"/>
</dbReference>
<dbReference type="InterPro" id="IPR003675">
    <property type="entry name" value="Rce1/LyrA-like_dom"/>
</dbReference>
<comment type="caution">
    <text evidence="3">The sequence shown here is derived from an EMBL/GenBank/DDBJ whole genome shotgun (WGS) entry which is preliminary data.</text>
</comment>
<keyword evidence="1" id="KW-0472">Membrane</keyword>
<dbReference type="EMBL" id="PZDI01000070">
    <property type="protein sequence ID" value="PTH13041.1"/>
    <property type="molecule type" value="Genomic_DNA"/>
</dbReference>
<feature type="transmembrane region" description="Helical" evidence="1">
    <location>
        <begin position="51"/>
        <end position="74"/>
    </location>
</feature>
<dbReference type="Proteomes" id="UP000242694">
    <property type="component" value="Unassembled WGS sequence"/>
</dbReference>
<accession>A0ABX5IEU2</accession>
<evidence type="ECO:0000256" key="1">
    <source>
        <dbReference type="SAM" id="Phobius"/>
    </source>
</evidence>
<dbReference type="Pfam" id="PF02517">
    <property type="entry name" value="Rce1-like"/>
    <property type="match status" value="1"/>
</dbReference>
<keyword evidence="3" id="KW-0482">Metalloprotease</keyword>
<keyword evidence="3" id="KW-0645">Protease</keyword>
<feature type="transmembrane region" description="Helical" evidence="1">
    <location>
        <begin position="145"/>
        <end position="165"/>
    </location>
</feature>
<protein>
    <submittedName>
        <fullName evidence="3">CPBP family intramembrane metalloprotease</fullName>
    </submittedName>
</protein>
<keyword evidence="1" id="KW-0812">Transmembrane</keyword>
<proteinExistence type="predicted"/>
<feature type="transmembrane region" description="Helical" evidence="1">
    <location>
        <begin position="12"/>
        <end position="31"/>
    </location>
</feature>
<keyword evidence="1" id="KW-1133">Transmembrane helix</keyword>
<feature type="transmembrane region" description="Helical" evidence="1">
    <location>
        <begin position="113"/>
        <end position="138"/>
    </location>
</feature>
<gene>
    <name evidence="3" type="ORF">BU607_10125</name>
</gene>
<evidence type="ECO:0000259" key="2">
    <source>
        <dbReference type="Pfam" id="PF02517"/>
    </source>
</evidence>
<keyword evidence="4" id="KW-1185">Reference proteome</keyword>
<sequence length="202" mass="22586">MYSQSDVNKTMIILGSLSAFLSFFIVLWLVSNPSDFITNKLGIDHNILNPLGWILTLLIVVLYITITIHNVPFIKDNVSRFSTLKLIGIWAAIVAGFMEEFIFRKLIMDFLDYVNISVVIQVIAASLVFGIVHAMWGILAGDLKLTLIIVISTSLLGLMLSLLYIFIDRNIFFPIIAHISINLVIEPWLMLSVVSNNASAKS</sequence>